<feature type="signal peptide" evidence="1">
    <location>
        <begin position="1"/>
        <end position="19"/>
    </location>
</feature>
<dbReference type="Gene3D" id="1.25.40.10">
    <property type="entry name" value="Tetratricopeptide repeat domain"/>
    <property type="match status" value="2"/>
</dbReference>
<organism evidence="2 3">
    <name type="scientific">Phaeodactylibacter luteus</name>
    <dbReference type="NCBI Taxonomy" id="1564516"/>
    <lineage>
        <taxon>Bacteria</taxon>
        <taxon>Pseudomonadati</taxon>
        <taxon>Bacteroidota</taxon>
        <taxon>Saprospiria</taxon>
        <taxon>Saprospirales</taxon>
        <taxon>Haliscomenobacteraceae</taxon>
        <taxon>Phaeodactylibacter</taxon>
    </lineage>
</organism>
<protein>
    <submittedName>
        <fullName evidence="2">Uncharacterized protein</fullName>
    </submittedName>
</protein>
<dbReference type="SUPFAM" id="SSF48452">
    <property type="entry name" value="TPR-like"/>
    <property type="match status" value="3"/>
</dbReference>
<feature type="chain" id="PRO_5022862694" evidence="1">
    <location>
        <begin position="20"/>
        <end position="444"/>
    </location>
</feature>
<comment type="caution">
    <text evidence="2">The sequence shown here is derived from an EMBL/GenBank/DDBJ whole genome shotgun (WGS) entry which is preliminary data.</text>
</comment>
<dbReference type="InterPro" id="IPR011990">
    <property type="entry name" value="TPR-like_helical_dom_sf"/>
</dbReference>
<dbReference type="AlphaFoldDB" id="A0A5C6S4H2"/>
<name>A0A5C6S4H2_9BACT</name>
<dbReference type="RefSeq" id="WP_147165662.1">
    <property type="nucleotide sequence ID" value="NZ_VOOR01000002.1"/>
</dbReference>
<sequence length="444" mass="50124">MKKLIFALAAILMVFAAQAQDGKKAVRKASSALGAFNLDQTNNRAKLQEAIDEIEVAVNDPETAKDAKTHLTKGEIYNEIANQYLIAAQLNQSTEGLPKVDNAAEMAAGAYIKAYELAEKKWEIRDACKGMLQAQGHLSNAGVAAFQETGDFAKAYKDFKMVLDLDEILKKEGEASSLPSDEEYNNQLYITGLAALNANEMDAAKMYFQKLYDMKYDKPAIYESLYKINAGDDEASMEEAYKYLEEGRKLFPDEVSILFAEINHFLRLGKLDALIDKLKAAIDKEPENTSLYSTLGNVYDNLYQKEQQAGNEAKAEEYFSNSLDYYQQAIDKDPKYSDAIYSIGALYYNKAALMTQELNKYADDYSKEGLKKYEEIKEKVFAEFDKALPYFQRAEALNPSDLNTLIALKEIYARKDDLEKSNEFKERIDKVQAGETIEDAYFDN</sequence>
<gene>
    <name evidence="2" type="ORF">FRY97_01590</name>
</gene>
<keyword evidence="1" id="KW-0732">Signal</keyword>
<dbReference type="OrthoDB" id="739506at2"/>
<evidence type="ECO:0000313" key="3">
    <source>
        <dbReference type="Proteomes" id="UP000321580"/>
    </source>
</evidence>
<keyword evidence="3" id="KW-1185">Reference proteome</keyword>
<evidence type="ECO:0000256" key="1">
    <source>
        <dbReference type="SAM" id="SignalP"/>
    </source>
</evidence>
<evidence type="ECO:0000313" key="2">
    <source>
        <dbReference type="EMBL" id="TXB69530.1"/>
    </source>
</evidence>
<proteinExistence type="predicted"/>
<dbReference type="EMBL" id="VOOR01000002">
    <property type="protein sequence ID" value="TXB69530.1"/>
    <property type="molecule type" value="Genomic_DNA"/>
</dbReference>
<accession>A0A5C6S4H2</accession>
<reference evidence="2 3" key="1">
    <citation type="submission" date="2019-08" db="EMBL/GenBank/DDBJ databases">
        <title>Genome of Phaeodactylibacter luteus.</title>
        <authorList>
            <person name="Bowman J.P."/>
        </authorList>
    </citation>
    <scope>NUCLEOTIDE SEQUENCE [LARGE SCALE GENOMIC DNA]</scope>
    <source>
        <strain evidence="2 3">KCTC 42180</strain>
    </source>
</reference>
<dbReference type="Proteomes" id="UP000321580">
    <property type="component" value="Unassembled WGS sequence"/>
</dbReference>